<protein>
    <submittedName>
        <fullName evidence="1">Uncharacterized protein</fullName>
    </submittedName>
</protein>
<dbReference type="EMBL" id="RSCL01000014">
    <property type="protein sequence ID" value="RUT03208.1"/>
    <property type="molecule type" value="Genomic_DNA"/>
</dbReference>
<name>A0A433VAW8_9CYAN</name>
<comment type="caution">
    <text evidence="1">The sequence shown here is derived from an EMBL/GenBank/DDBJ whole genome shotgun (WGS) entry which is preliminary data.</text>
</comment>
<accession>A0A433VAW8</accession>
<sequence>MNASCYQAKGVGNIVTLFKAREAKAPYNVTPTRNVVKVEVIDSDDLSYDEEQERIILENLVERAFYEAGKALRCLRDKKLYRSTHKTFEEYCRKRFGYTRIAAVYKIAAANVVDNLLTNGYQNPPDVQEPDLLTNGYQILPDVQEPDLLTNGYQILPTSERQVRPLVALEPDEQRNCWKLAVEKVGGKVPSGRVVKDIVDKIRERTEVKNPYRKGEICVLLPKNNPDLKGKGGCWGAITHVGDYSCTIETWDGEYTVKIQHLLSLNLYDDGCKFMQDLVLRLRRLHASPNRDSATDSLLAFFGKEHKTYLTDAQEELLTILERKAKLIQ</sequence>
<gene>
    <name evidence="1" type="ORF">DSM106972_055160</name>
</gene>
<dbReference type="RefSeq" id="WP_127083784.1">
    <property type="nucleotide sequence ID" value="NZ_RSCL01000014.1"/>
</dbReference>
<dbReference type="Proteomes" id="UP000271624">
    <property type="component" value="Unassembled WGS sequence"/>
</dbReference>
<evidence type="ECO:0000313" key="1">
    <source>
        <dbReference type="EMBL" id="RUT03208.1"/>
    </source>
</evidence>
<dbReference type="AlphaFoldDB" id="A0A433VAW8"/>
<dbReference type="OrthoDB" id="505288at2"/>
<organism evidence="1 2">
    <name type="scientific">Dulcicalothrix desertica PCC 7102</name>
    <dbReference type="NCBI Taxonomy" id="232991"/>
    <lineage>
        <taxon>Bacteria</taxon>
        <taxon>Bacillati</taxon>
        <taxon>Cyanobacteriota</taxon>
        <taxon>Cyanophyceae</taxon>
        <taxon>Nostocales</taxon>
        <taxon>Calotrichaceae</taxon>
        <taxon>Dulcicalothrix</taxon>
    </lineage>
</organism>
<proteinExistence type="predicted"/>
<keyword evidence="2" id="KW-1185">Reference proteome</keyword>
<reference evidence="1" key="2">
    <citation type="journal article" date="2019" name="Genome Biol. Evol.">
        <title>Day and night: Metabolic profiles and evolutionary relationships of six axenic non-marine cyanobacteria.</title>
        <authorList>
            <person name="Will S.E."/>
            <person name="Henke P."/>
            <person name="Boedeker C."/>
            <person name="Huang S."/>
            <person name="Brinkmann H."/>
            <person name="Rohde M."/>
            <person name="Jarek M."/>
            <person name="Friedl T."/>
            <person name="Seufert S."/>
            <person name="Schumacher M."/>
            <person name="Overmann J."/>
            <person name="Neumann-Schaal M."/>
            <person name="Petersen J."/>
        </authorList>
    </citation>
    <scope>NUCLEOTIDE SEQUENCE [LARGE SCALE GENOMIC DNA]</scope>
    <source>
        <strain evidence="1">PCC 7102</strain>
    </source>
</reference>
<reference evidence="1" key="1">
    <citation type="submission" date="2018-12" db="EMBL/GenBank/DDBJ databases">
        <authorList>
            <person name="Will S."/>
            <person name="Neumann-Schaal M."/>
            <person name="Henke P."/>
        </authorList>
    </citation>
    <scope>NUCLEOTIDE SEQUENCE</scope>
    <source>
        <strain evidence="1">PCC 7102</strain>
    </source>
</reference>
<evidence type="ECO:0000313" key="2">
    <source>
        <dbReference type="Proteomes" id="UP000271624"/>
    </source>
</evidence>